<keyword evidence="3" id="KW-1185">Reference proteome</keyword>
<dbReference type="RefSeq" id="WP_132291523.1">
    <property type="nucleotide sequence ID" value="NZ_SMFU01000008.1"/>
</dbReference>
<accession>A0A4R1GFQ2</accession>
<keyword evidence="1" id="KW-0175">Coiled coil</keyword>
<evidence type="ECO:0000313" key="2">
    <source>
        <dbReference type="EMBL" id="TCK07247.1"/>
    </source>
</evidence>
<dbReference type="Proteomes" id="UP000294546">
    <property type="component" value="Unassembled WGS sequence"/>
</dbReference>
<protein>
    <submittedName>
        <fullName evidence="2">Uncharacterized protein</fullName>
    </submittedName>
</protein>
<evidence type="ECO:0000256" key="1">
    <source>
        <dbReference type="SAM" id="Coils"/>
    </source>
</evidence>
<dbReference type="AlphaFoldDB" id="A0A4R1GFQ2"/>
<dbReference type="EMBL" id="SMFU01000008">
    <property type="protein sequence ID" value="TCK07247.1"/>
    <property type="molecule type" value="Genomic_DNA"/>
</dbReference>
<feature type="coiled-coil region" evidence="1">
    <location>
        <begin position="20"/>
        <end position="103"/>
    </location>
</feature>
<name>A0A4R1GFQ2_9GAMM</name>
<comment type="caution">
    <text evidence="2">The sequence shown here is derived from an EMBL/GenBank/DDBJ whole genome shotgun (WGS) entry which is preliminary data.</text>
</comment>
<sequence>MKPDNPLILNFSQPAQQVSQATLQADATDAARQLERLKSELYGKNQLIETKNKEISELKIRNRQLQAENQENQERQKLMDEELRRAETQIELIMELMNENQAKK</sequence>
<organism evidence="2 3">
    <name type="scientific">Marinobacterium mangrovicola</name>
    <dbReference type="NCBI Taxonomy" id="1476959"/>
    <lineage>
        <taxon>Bacteria</taxon>
        <taxon>Pseudomonadati</taxon>
        <taxon>Pseudomonadota</taxon>
        <taxon>Gammaproteobacteria</taxon>
        <taxon>Oceanospirillales</taxon>
        <taxon>Oceanospirillaceae</taxon>
        <taxon>Marinobacterium</taxon>
    </lineage>
</organism>
<reference evidence="2 3" key="1">
    <citation type="submission" date="2019-03" db="EMBL/GenBank/DDBJ databases">
        <title>Genomic Encyclopedia of Archaeal and Bacterial Type Strains, Phase II (KMG-II): from individual species to whole genera.</title>
        <authorList>
            <person name="Goeker M."/>
        </authorList>
    </citation>
    <scope>NUCLEOTIDE SEQUENCE [LARGE SCALE GENOMIC DNA]</scope>
    <source>
        <strain evidence="2 3">DSM 27697</strain>
    </source>
</reference>
<evidence type="ECO:0000313" key="3">
    <source>
        <dbReference type="Proteomes" id="UP000294546"/>
    </source>
</evidence>
<gene>
    <name evidence="2" type="ORF">CLV83_2106</name>
</gene>
<proteinExistence type="predicted"/>